<dbReference type="AlphaFoldDB" id="X0TSV0"/>
<gene>
    <name evidence="1" type="ORF">S01H1_22719</name>
</gene>
<organism evidence="1">
    <name type="scientific">marine sediment metagenome</name>
    <dbReference type="NCBI Taxonomy" id="412755"/>
    <lineage>
        <taxon>unclassified sequences</taxon>
        <taxon>metagenomes</taxon>
        <taxon>ecological metagenomes</taxon>
    </lineage>
</organism>
<sequence>IGCIIERDLRDRNDYQSVIKRGHEVDKDQFYLNMYIQDDTDSIKCTIPPYAFENLEGQEIAESSVINKTWYCIQGKVRDNWRSISVESITNLMNVFPDIAREIMDR</sequence>
<comment type="caution">
    <text evidence="1">The sequence shown here is derived from an EMBL/GenBank/DDBJ whole genome shotgun (WGS) entry which is preliminary data.</text>
</comment>
<reference evidence="1" key="1">
    <citation type="journal article" date="2014" name="Front. Microbiol.">
        <title>High frequency of phylogenetically diverse reductive dehalogenase-homologous genes in deep subseafloor sedimentary metagenomes.</title>
        <authorList>
            <person name="Kawai M."/>
            <person name="Futagami T."/>
            <person name="Toyoda A."/>
            <person name="Takaki Y."/>
            <person name="Nishi S."/>
            <person name="Hori S."/>
            <person name="Arai W."/>
            <person name="Tsubouchi T."/>
            <person name="Morono Y."/>
            <person name="Uchiyama I."/>
            <person name="Ito T."/>
            <person name="Fujiyama A."/>
            <person name="Inagaki F."/>
            <person name="Takami H."/>
        </authorList>
    </citation>
    <scope>NUCLEOTIDE SEQUENCE</scope>
    <source>
        <strain evidence="1">Expedition CK06-06</strain>
    </source>
</reference>
<proteinExistence type="predicted"/>
<accession>X0TSV0</accession>
<protein>
    <submittedName>
        <fullName evidence="1">Uncharacterized protein</fullName>
    </submittedName>
</protein>
<evidence type="ECO:0000313" key="1">
    <source>
        <dbReference type="EMBL" id="GAF91252.1"/>
    </source>
</evidence>
<feature type="non-terminal residue" evidence="1">
    <location>
        <position position="1"/>
    </location>
</feature>
<dbReference type="EMBL" id="BARS01012890">
    <property type="protein sequence ID" value="GAF91252.1"/>
    <property type="molecule type" value="Genomic_DNA"/>
</dbReference>
<name>X0TSV0_9ZZZZ</name>